<dbReference type="PANTHER" id="PTHR43877">
    <property type="entry name" value="AMINOALKYLPHOSPHONATE N-ACETYLTRANSFERASE-RELATED-RELATED"/>
    <property type="match status" value="1"/>
</dbReference>
<evidence type="ECO:0000313" key="4">
    <source>
        <dbReference type="EMBL" id="AEQ95652.1"/>
    </source>
</evidence>
<gene>
    <name evidence="4" type="ORF">XOC_1471</name>
</gene>
<evidence type="ECO:0000313" key="5">
    <source>
        <dbReference type="Proteomes" id="UP000008851"/>
    </source>
</evidence>
<keyword evidence="2" id="KW-0012">Acyltransferase</keyword>
<organism evidence="4 5">
    <name type="scientific">Xanthomonas oryzae pv. oryzicola (strain BLS256)</name>
    <dbReference type="NCBI Taxonomy" id="383407"/>
    <lineage>
        <taxon>Bacteria</taxon>
        <taxon>Pseudomonadati</taxon>
        <taxon>Pseudomonadota</taxon>
        <taxon>Gammaproteobacteria</taxon>
        <taxon>Lysobacterales</taxon>
        <taxon>Lysobacteraceae</taxon>
        <taxon>Xanthomonas</taxon>
    </lineage>
</organism>
<dbReference type="PANTHER" id="PTHR43877:SF2">
    <property type="entry name" value="AMINOALKYLPHOSPHONATE N-ACETYLTRANSFERASE-RELATED"/>
    <property type="match status" value="1"/>
</dbReference>
<accession>G7TJ23</accession>
<name>G7TJ23_XANOB</name>
<dbReference type="CDD" id="cd04301">
    <property type="entry name" value="NAT_SF"/>
    <property type="match status" value="1"/>
</dbReference>
<evidence type="ECO:0000256" key="2">
    <source>
        <dbReference type="ARBA" id="ARBA00023315"/>
    </source>
</evidence>
<protein>
    <submittedName>
        <fullName evidence="4">Acetyltransferase</fullName>
    </submittedName>
</protein>
<dbReference type="PROSITE" id="PS51186">
    <property type="entry name" value="GNAT"/>
    <property type="match status" value="1"/>
</dbReference>
<dbReference type="InterPro" id="IPR000182">
    <property type="entry name" value="GNAT_dom"/>
</dbReference>
<dbReference type="Proteomes" id="UP000008851">
    <property type="component" value="Chromosome"/>
</dbReference>
<dbReference type="HOGENOM" id="CLU_098389_0_0_6"/>
<evidence type="ECO:0000256" key="1">
    <source>
        <dbReference type="ARBA" id="ARBA00022679"/>
    </source>
</evidence>
<sequence>MENGLSGSATLFPIPDSRFPIPDSRFPIPDSRFPIPDSRFPIPDSRFPIPDSRFPIPDSRFPIKLPPMQTTTFRTATVDDIEALVLLVTSAYRGDSSRVGWTNEADILDGARIDPAMLREDILRERSLVLLAEQDGRLQACAHIADDHGAGYFGMFAVDPSLQGSGLGKTLLAEAERIAHSEWQLPVMRMTVIDVRNELIAFYERYGYRRTGIVKPFPYGDERFGIPLRQDLRFEVLEKQLNGPTP</sequence>
<dbReference type="AlphaFoldDB" id="G7TJ23"/>
<dbReference type="Pfam" id="PF13673">
    <property type="entry name" value="Acetyltransf_10"/>
    <property type="match status" value="1"/>
</dbReference>
<feature type="domain" description="N-acetyltransferase" evidence="3">
    <location>
        <begin position="71"/>
        <end position="233"/>
    </location>
</feature>
<keyword evidence="1 4" id="KW-0808">Transferase</keyword>
<dbReference type="Gene3D" id="3.40.630.30">
    <property type="match status" value="1"/>
</dbReference>
<evidence type="ECO:0000259" key="3">
    <source>
        <dbReference type="PROSITE" id="PS51186"/>
    </source>
</evidence>
<dbReference type="InterPro" id="IPR016181">
    <property type="entry name" value="Acyl_CoA_acyltransferase"/>
</dbReference>
<dbReference type="KEGG" id="xor:XOC_1471"/>
<proteinExistence type="predicted"/>
<dbReference type="eggNOG" id="COG0456">
    <property type="taxonomic scope" value="Bacteria"/>
</dbReference>
<dbReference type="EMBL" id="CP003057">
    <property type="protein sequence ID" value="AEQ95652.1"/>
    <property type="molecule type" value="Genomic_DNA"/>
</dbReference>
<dbReference type="InterPro" id="IPR050832">
    <property type="entry name" value="Bact_Acetyltransf"/>
</dbReference>
<dbReference type="GO" id="GO:0016747">
    <property type="term" value="F:acyltransferase activity, transferring groups other than amino-acyl groups"/>
    <property type="evidence" value="ECO:0007669"/>
    <property type="project" value="InterPro"/>
</dbReference>
<reference evidence="4 5" key="1">
    <citation type="journal article" date="2011" name="J. Bacteriol.">
        <title>Two new complete genome sequences offer insight into host and tissue specificity of plant pathogenic Xanthomonas spp.</title>
        <authorList>
            <person name="Bogdanove A.J."/>
            <person name="Koebnik R."/>
            <person name="Lu H."/>
            <person name="Furutani A."/>
            <person name="Angiuoli S.V."/>
            <person name="Patil P.B."/>
            <person name="Van Sluys M.A."/>
            <person name="Ryan R.P."/>
            <person name="Meyer D.F."/>
            <person name="Han S.W."/>
            <person name="Aparna G."/>
            <person name="Rajaram M."/>
            <person name="Delcher A.L."/>
            <person name="Phillippy A.M."/>
            <person name="Puiu D."/>
            <person name="Schatz M.C."/>
            <person name="Shumway M."/>
            <person name="Sommer D.D."/>
            <person name="Trapnell C."/>
            <person name="Benahmed F."/>
            <person name="Dimitrov G."/>
            <person name="Madupu R."/>
            <person name="Radune D."/>
            <person name="Sullivan S."/>
            <person name="Jha G."/>
            <person name="Ishihara H."/>
            <person name="Lee S.W."/>
            <person name="Pandey A."/>
            <person name="Sharma V."/>
            <person name="Sriariyanun M."/>
            <person name="Szurek B."/>
            <person name="Vera-Cruz C.M."/>
            <person name="Dorman K.S."/>
            <person name="Ronald P.C."/>
            <person name="Verdier V."/>
            <person name="Dow J.M."/>
            <person name="Sonti R.V."/>
            <person name="Tsuge S."/>
            <person name="Brendel V.P."/>
            <person name="Rabinowicz P.D."/>
            <person name="Leach J.E."/>
            <person name="White F.F."/>
            <person name="Salzberg S.L."/>
        </authorList>
    </citation>
    <scope>NUCLEOTIDE SEQUENCE [LARGE SCALE GENOMIC DNA]</scope>
    <source>
        <strain evidence="4 5">BLS256</strain>
    </source>
</reference>
<dbReference type="SUPFAM" id="SSF55729">
    <property type="entry name" value="Acyl-CoA N-acyltransferases (Nat)"/>
    <property type="match status" value="1"/>
</dbReference>